<dbReference type="AlphaFoldDB" id="A0A656K5T9"/>
<dbReference type="Gene3D" id="3.40.630.10">
    <property type="entry name" value="Zn peptidases"/>
    <property type="match status" value="1"/>
</dbReference>
<proteinExistence type="predicted"/>
<evidence type="ECO:0000313" key="1">
    <source>
        <dbReference type="EMBL" id="EPN69924.1"/>
    </source>
</evidence>
<accession>A0A656K5T9</accession>
<protein>
    <submittedName>
        <fullName evidence="1">Succinyl-diaminopimelate desuccinylase</fullName>
    </submittedName>
</protein>
<reference evidence="1 2" key="1">
    <citation type="journal article" date="2013" name="PLoS Pathog.">
        <title>Genomic analysis of the Kiwifruit pathogen Pseudomonas syringae pv. actinidiae provides insight into the origins of an emergent plant disease.</title>
        <authorList>
            <person name="McCann H.C."/>
            <person name="Rikkerink E.H."/>
            <person name="Bertels F."/>
            <person name="Fiers M."/>
            <person name="Lu A."/>
            <person name="Rees-George J."/>
            <person name="Andersen M.T."/>
            <person name="Gleave A.P."/>
            <person name="Haubold B."/>
            <person name="Wohlers M.W."/>
            <person name="Guttman D.S."/>
            <person name="Wang P.W."/>
            <person name="Straub C."/>
            <person name="Vanneste J.L."/>
            <person name="Rainey P.B."/>
            <person name="Templeton M.D."/>
        </authorList>
    </citation>
    <scope>NUCLEOTIDE SEQUENCE [LARGE SCALE GENOMIC DNA]</scope>
    <source>
        <strain evidence="1 2">ICMP 19096</strain>
    </source>
</reference>
<dbReference type="SUPFAM" id="SSF53187">
    <property type="entry name" value="Zn-dependent exopeptidases"/>
    <property type="match status" value="1"/>
</dbReference>
<organism evidence="1 2">
    <name type="scientific">Pseudomonas syringae pv. actinidiae ICMP 19096</name>
    <dbReference type="NCBI Taxonomy" id="1194405"/>
    <lineage>
        <taxon>Bacteria</taxon>
        <taxon>Pseudomonadati</taxon>
        <taxon>Pseudomonadota</taxon>
        <taxon>Gammaproteobacteria</taxon>
        <taxon>Pseudomonadales</taxon>
        <taxon>Pseudomonadaceae</taxon>
        <taxon>Pseudomonas</taxon>
        <taxon>Pseudomonas syringae</taxon>
    </lineage>
</organism>
<evidence type="ECO:0000313" key="2">
    <source>
        <dbReference type="Proteomes" id="UP000018849"/>
    </source>
</evidence>
<gene>
    <name evidence="1" type="ORF">A245_00726</name>
</gene>
<sequence length="48" mass="5340">RFIATLGTQVVELGPVNATIHQVNERILASDLDVLTEIYYQTLVKLLA</sequence>
<name>A0A656K5T9_PSESF</name>
<dbReference type="Proteomes" id="UP000018849">
    <property type="component" value="Unassembled WGS sequence"/>
</dbReference>
<dbReference type="EMBL" id="AOKF01000046">
    <property type="protein sequence ID" value="EPN69924.1"/>
    <property type="molecule type" value="Genomic_DNA"/>
</dbReference>
<feature type="non-terminal residue" evidence="1">
    <location>
        <position position="1"/>
    </location>
</feature>
<comment type="caution">
    <text evidence="1">The sequence shown here is derived from an EMBL/GenBank/DDBJ whole genome shotgun (WGS) entry which is preliminary data.</text>
</comment>